<dbReference type="EMBL" id="LXQA011197784">
    <property type="protein sequence ID" value="MCI88621.1"/>
    <property type="molecule type" value="Genomic_DNA"/>
</dbReference>
<proteinExistence type="predicted"/>
<feature type="non-terminal residue" evidence="1">
    <location>
        <position position="14"/>
    </location>
</feature>
<dbReference type="Proteomes" id="UP000265520">
    <property type="component" value="Unassembled WGS sequence"/>
</dbReference>
<keyword evidence="2" id="KW-1185">Reference proteome</keyword>
<organism evidence="1 2">
    <name type="scientific">Trifolium medium</name>
    <dbReference type="NCBI Taxonomy" id="97028"/>
    <lineage>
        <taxon>Eukaryota</taxon>
        <taxon>Viridiplantae</taxon>
        <taxon>Streptophyta</taxon>
        <taxon>Embryophyta</taxon>
        <taxon>Tracheophyta</taxon>
        <taxon>Spermatophyta</taxon>
        <taxon>Magnoliopsida</taxon>
        <taxon>eudicotyledons</taxon>
        <taxon>Gunneridae</taxon>
        <taxon>Pentapetalae</taxon>
        <taxon>rosids</taxon>
        <taxon>fabids</taxon>
        <taxon>Fabales</taxon>
        <taxon>Fabaceae</taxon>
        <taxon>Papilionoideae</taxon>
        <taxon>50 kb inversion clade</taxon>
        <taxon>NPAAA clade</taxon>
        <taxon>Hologalegina</taxon>
        <taxon>IRL clade</taxon>
        <taxon>Trifolieae</taxon>
        <taxon>Trifolium</taxon>
    </lineage>
</organism>
<evidence type="ECO:0000313" key="1">
    <source>
        <dbReference type="EMBL" id="MCI88621.1"/>
    </source>
</evidence>
<reference evidence="1 2" key="1">
    <citation type="journal article" date="2018" name="Front. Plant Sci.">
        <title>Red Clover (Trifolium pratense) and Zigzag Clover (T. medium) - A Picture of Genomic Similarities and Differences.</title>
        <authorList>
            <person name="Dluhosova J."/>
            <person name="Istvanek J."/>
            <person name="Nedelnik J."/>
            <person name="Repkova J."/>
        </authorList>
    </citation>
    <scope>NUCLEOTIDE SEQUENCE [LARGE SCALE GENOMIC DNA]</scope>
    <source>
        <strain evidence="2">cv. 10/8</strain>
        <tissue evidence="1">Leaf</tissue>
    </source>
</reference>
<comment type="caution">
    <text evidence="1">The sequence shown here is derived from an EMBL/GenBank/DDBJ whole genome shotgun (WGS) entry which is preliminary data.</text>
</comment>
<sequence>MTRKVSVACDPAKA</sequence>
<name>A0A392VNR0_9FABA</name>
<evidence type="ECO:0000313" key="2">
    <source>
        <dbReference type="Proteomes" id="UP000265520"/>
    </source>
</evidence>
<protein>
    <submittedName>
        <fullName evidence="1">Uncharacterized protein</fullName>
    </submittedName>
</protein>
<accession>A0A392VNR0</accession>